<dbReference type="EMBL" id="HE965806">
    <property type="protein sequence ID" value="CCJ53431.1"/>
    <property type="molecule type" value="Genomic_DNA"/>
</dbReference>
<protein>
    <submittedName>
        <fullName evidence="3">Putative membrane protein</fullName>
    </submittedName>
</protein>
<organism evidence="3 4">
    <name type="scientific">Bordetella bronchiseptica 253</name>
    <dbReference type="NCBI Taxonomy" id="568707"/>
    <lineage>
        <taxon>Bacteria</taxon>
        <taxon>Pseudomonadati</taxon>
        <taxon>Pseudomonadota</taxon>
        <taxon>Betaproteobacteria</taxon>
        <taxon>Burkholderiales</taxon>
        <taxon>Alcaligenaceae</taxon>
        <taxon>Bordetella</taxon>
    </lineage>
</organism>
<dbReference type="PANTHER" id="PTHR30273">
    <property type="entry name" value="PERIPLASMIC SIGNAL SENSOR AND SIGMA FACTOR ACTIVATOR FECR-RELATED"/>
    <property type="match status" value="1"/>
</dbReference>
<sequence length="334" mass="35762">MNTAANTPPLSDQVVDWLLLLRSGQATRTDYARFLAWRNANPMNENAWQQLTGTLAGANTGRLGDAYPTGYDAANPPPPAEQPDAALAMPARRHFLGSVGALALGGAGLAAAAYVGNSFYPLDALAADAATNTGERRRYMLSDGSELLLDARSRVNLEFTATYRRLHLLEGAVSVTVRADPYRPFSVQTAEGVVRSLGTRYMVRQQARRTLVVVHENDVEIETVANARGIVRAGTGARFDATRVDTPRAGLTAHAAWENGWIEAHGRPLADVVAAMRPYRRGTLRVSMAAGGLPVSGTFPLEDSDATLVALQASVPIRVTRLTPWFVSIGVATA</sequence>
<evidence type="ECO:0000313" key="4">
    <source>
        <dbReference type="Proteomes" id="UP000007564"/>
    </source>
</evidence>
<dbReference type="HOGENOM" id="CLU_050192_0_1_4"/>
<gene>
    <name evidence="3" type="ORF">BN112_1514</name>
</gene>
<dbReference type="InterPro" id="IPR006860">
    <property type="entry name" value="FecR"/>
</dbReference>
<dbReference type="Gene3D" id="2.60.120.1440">
    <property type="match status" value="1"/>
</dbReference>
<dbReference type="InterPro" id="IPR032623">
    <property type="entry name" value="FecR_N"/>
</dbReference>
<accession>A0A0C6P574</accession>
<dbReference type="KEGG" id="bbh:BN112_1514"/>
<dbReference type="OrthoDB" id="1100567at2"/>
<dbReference type="PANTHER" id="PTHR30273:SF2">
    <property type="entry name" value="PROTEIN FECR"/>
    <property type="match status" value="1"/>
</dbReference>
<dbReference type="AlphaFoldDB" id="A0A0C6P574"/>
<dbReference type="GO" id="GO:0016989">
    <property type="term" value="F:sigma factor antagonist activity"/>
    <property type="evidence" value="ECO:0007669"/>
    <property type="project" value="TreeGrafter"/>
</dbReference>
<dbReference type="InterPro" id="IPR012373">
    <property type="entry name" value="Ferrdict_sens_TM"/>
</dbReference>
<dbReference type="Pfam" id="PF04773">
    <property type="entry name" value="FecR"/>
    <property type="match status" value="1"/>
</dbReference>
<proteinExistence type="predicted"/>
<dbReference type="Proteomes" id="UP000007564">
    <property type="component" value="Chromosome"/>
</dbReference>
<evidence type="ECO:0000313" key="3">
    <source>
        <dbReference type="EMBL" id="CCJ53431.1"/>
    </source>
</evidence>
<feature type="domain" description="FecR N-terminal" evidence="2">
    <location>
        <begin position="12"/>
        <end position="51"/>
    </location>
</feature>
<evidence type="ECO:0000259" key="2">
    <source>
        <dbReference type="Pfam" id="PF16220"/>
    </source>
</evidence>
<dbReference type="Pfam" id="PF16220">
    <property type="entry name" value="DUF4880"/>
    <property type="match status" value="1"/>
</dbReference>
<evidence type="ECO:0000259" key="1">
    <source>
        <dbReference type="Pfam" id="PF04773"/>
    </source>
</evidence>
<feature type="domain" description="FecR protein" evidence="1">
    <location>
        <begin position="129"/>
        <end position="220"/>
    </location>
</feature>
<name>A0A0C6P574_BORBO</name>
<dbReference type="RefSeq" id="WP_015064096.1">
    <property type="nucleotide sequence ID" value="NC_019382.1"/>
</dbReference>
<dbReference type="PIRSF" id="PIRSF018266">
    <property type="entry name" value="FecR"/>
    <property type="match status" value="1"/>
</dbReference>
<reference evidence="3 4" key="1">
    <citation type="journal article" date="2012" name="BMC Genomics">
        <title>Comparative genomics of the classical Bordetella subspecies: the evolution and exchange of virulence-associated diversity amongst closely related pathogens.</title>
        <authorList>
            <person name="Park J."/>
            <person name="Zhang Y."/>
            <person name="Buboltz A.M."/>
            <person name="Zhang X."/>
            <person name="Schuster S.C."/>
            <person name="Ahuja U."/>
            <person name="Liu M."/>
            <person name="Miller J.F."/>
            <person name="Sebaihia M."/>
            <person name="Bentley S.D."/>
            <person name="Parkhill J."/>
            <person name="Harvill E.T."/>
        </authorList>
    </citation>
    <scope>NUCLEOTIDE SEQUENCE [LARGE SCALE GENOMIC DNA]</scope>
    <source>
        <strain evidence="3 4">253</strain>
    </source>
</reference>